<evidence type="ECO:0000313" key="1">
    <source>
        <dbReference type="EMBL" id="MBW0474870.1"/>
    </source>
</evidence>
<reference evidence="1" key="1">
    <citation type="submission" date="2021-03" db="EMBL/GenBank/DDBJ databases">
        <title>Draft genome sequence of rust myrtle Austropuccinia psidii MF-1, a brazilian biotype.</title>
        <authorList>
            <person name="Quecine M.C."/>
            <person name="Pachon D.M.R."/>
            <person name="Bonatelli M.L."/>
            <person name="Correr F.H."/>
            <person name="Franceschini L.M."/>
            <person name="Leite T.F."/>
            <person name="Margarido G.R.A."/>
            <person name="Almeida C.A."/>
            <person name="Ferrarezi J.A."/>
            <person name="Labate C.A."/>
        </authorList>
    </citation>
    <scope>NUCLEOTIDE SEQUENCE</scope>
    <source>
        <strain evidence="1">MF-1</strain>
    </source>
</reference>
<protein>
    <submittedName>
        <fullName evidence="1">Uncharacterized protein</fullName>
    </submittedName>
</protein>
<accession>A0A9Q3C251</accession>
<dbReference type="Proteomes" id="UP000765509">
    <property type="component" value="Unassembled WGS sequence"/>
</dbReference>
<name>A0A9Q3C251_9BASI</name>
<dbReference type="AlphaFoldDB" id="A0A9Q3C251"/>
<proteinExistence type="predicted"/>
<dbReference type="OrthoDB" id="4924145at2759"/>
<gene>
    <name evidence="1" type="ORF">O181_014585</name>
</gene>
<sequence length="131" mass="14355">MSFAAVSQASSPSEAAATTQASLSMAPTNPKCSWVWLYFTDLTNGSVECQVTNNSGTLCQKQLKHNRTGSTKFMSDHLNALHCLSKPSKKYSSCGTLDKYIQNVRPKQAGPTMKREIHHSCEAVLSRPITF</sequence>
<keyword evidence="2" id="KW-1185">Reference proteome</keyword>
<dbReference type="EMBL" id="AVOT02003891">
    <property type="protein sequence ID" value="MBW0474870.1"/>
    <property type="molecule type" value="Genomic_DNA"/>
</dbReference>
<comment type="caution">
    <text evidence="1">The sequence shown here is derived from an EMBL/GenBank/DDBJ whole genome shotgun (WGS) entry which is preliminary data.</text>
</comment>
<organism evidence="1 2">
    <name type="scientific">Austropuccinia psidii MF-1</name>
    <dbReference type="NCBI Taxonomy" id="1389203"/>
    <lineage>
        <taxon>Eukaryota</taxon>
        <taxon>Fungi</taxon>
        <taxon>Dikarya</taxon>
        <taxon>Basidiomycota</taxon>
        <taxon>Pucciniomycotina</taxon>
        <taxon>Pucciniomycetes</taxon>
        <taxon>Pucciniales</taxon>
        <taxon>Sphaerophragmiaceae</taxon>
        <taxon>Austropuccinia</taxon>
    </lineage>
</organism>
<evidence type="ECO:0000313" key="2">
    <source>
        <dbReference type="Proteomes" id="UP000765509"/>
    </source>
</evidence>